<organism evidence="1 2">
    <name type="scientific">Ralstonia phage Reminis</name>
    <dbReference type="NCBI Taxonomy" id="2662139"/>
    <lineage>
        <taxon>Viruses</taxon>
        <taxon>Duplodnaviria</taxon>
        <taxon>Heunggongvirae</taxon>
        <taxon>Uroviricota</taxon>
        <taxon>Caudoviricetes</taxon>
        <taxon>Autographivirales</taxon>
        <taxon>Autographivirales incertae sedis</taxon>
        <taxon>Reminisvirus</taxon>
        <taxon>Reminisvirus reminis</taxon>
    </lineage>
</organism>
<protein>
    <submittedName>
        <fullName evidence="1">Uncharacterized protein</fullName>
    </submittedName>
</protein>
<evidence type="ECO:0000313" key="1">
    <source>
        <dbReference type="EMBL" id="QGH45117.1"/>
    </source>
</evidence>
<name>A0A5Q2U9N6_9CAUD</name>
<proteinExistence type="predicted"/>
<accession>A0A5Q2U9N6</accession>
<dbReference type="Proteomes" id="UP000386225">
    <property type="component" value="Segment"/>
</dbReference>
<dbReference type="EMBL" id="MN478376">
    <property type="protein sequence ID" value="QGH45117.1"/>
    <property type="molecule type" value="Genomic_DNA"/>
</dbReference>
<reference evidence="1 2" key="1">
    <citation type="submission" date="2019-09" db="EMBL/GenBank/DDBJ databases">
        <title>Bacteriophage as agents antimicrobiens.</title>
        <authorList>
            <person name="Lightbourn L."/>
            <person name="Amarillas L."/>
            <person name="Estrada M."/>
            <person name="Leon R."/>
            <person name="Figueroa L."/>
            <person name="Patron O."/>
            <person name="Leon J."/>
        </authorList>
    </citation>
    <scope>NUCLEOTIDE SEQUENCE [LARGE SCALE GENOMIC DNA]</scope>
</reference>
<keyword evidence="2" id="KW-1185">Reference proteome</keyword>
<sequence>MNLIFVTGAAHGKVQSFDGEMPPDNIRVDAGIVDSELGVLFIKYRLVYWNKKEAYYVPFAYRTGYALKLLLEMMK</sequence>
<evidence type="ECO:0000313" key="2">
    <source>
        <dbReference type="Proteomes" id="UP000386225"/>
    </source>
</evidence>